<dbReference type="CDD" id="cd12235">
    <property type="entry name" value="RRM_PPIL4"/>
    <property type="match status" value="1"/>
</dbReference>
<keyword evidence="6 9" id="KW-0413">Isomerase</keyword>
<dbReference type="SUPFAM" id="SSF50891">
    <property type="entry name" value="Cyclophilin-like"/>
    <property type="match status" value="1"/>
</dbReference>
<dbReference type="InterPro" id="IPR029000">
    <property type="entry name" value="Cyclophilin-like_dom_sf"/>
</dbReference>
<proteinExistence type="inferred from homology"/>
<feature type="domain" description="PPIase cyclophilin-type" evidence="11">
    <location>
        <begin position="6"/>
        <end position="138"/>
    </location>
</feature>
<evidence type="ECO:0000256" key="1">
    <source>
        <dbReference type="ARBA" id="ARBA00000971"/>
    </source>
</evidence>
<dbReference type="InterPro" id="IPR002130">
    <property type="entry name" value="Cyclophilin-type_PPIase_dom"/>
</dbReference>
<keyword evidence="4 8" id="KW-0694">RNA-binding</keyword>
<dbReference type="Gene3D" id="3.30.70.330">
    <property type="match status" value="1"/>
</dbReference>
<dbReference type="GO" id="GO:0003723">
    <property type="term" value="F:RNA binding"/>
    <property type="evidence" value="ECO:0007669"/>
    <property type="project" value="UniProtKB-UniRule"/>
</dbReference>
<evidence type="ECO:0000256" key="2">
    <source>
        <dbReference type="ARBA" id="ARBA00002388"/>
    </source>
</evidence>
<feature type="domain" description="RRM" evidence="12">
    <location>
        <begin position="217"/>
        <end position="295"/>
    </location>
</feature>
<dbReference type="Proteomes" id="UP000007875">
    <property type="component" value="Unassembled WGS sequence"/>
</dbReference>
<accession>H2ZKC0</accession>
<organism evidence="13 14">
    <name type="scientific">Ciona savignyi</name>
    <name type="common">Pacific transparent sea squirt</name>
    <dbReference type="NCBI Taxonomy" id="51511"/>
    <lineage>
        <taxon>Eukaryota</taxon>
        <taxon>Metazoa</taxon>
        <taxon>Chordata</taxon>
        <taxon>Tunicata</taxon>
        <taxon>Ascidiacea</taxon>
        <taxon>Phlebobranchia</taxon>
        <taxon>Cionidae</taxon>
        <taxon>Ciona</taxon>
    </lineage>
</organism>
<protein>
    <recommendedName>
        <fullName evidence="9">Peptidyl-prolyl cis-trans isomerase</fullName>
        <shortName evidence="9">PPIase</shortName>
        <ecNumber evidence="9">5.2.1.8</ecNumber>
    </recommendedName>
</protein>
<reference evidence="13" key="2">
    <citation type="submission" date="2025-08" db="UniProtKB">
        <authorList>
            <consortium name="Ensembl"/>
        </authorList>
    </citation>
    <scope>IDENTIFICATION</scope>
</reference>
<dbReference type="GO" id="GO:0005634">
    <property type="term" value="C:nucleus"/>
    <property type="evidence" value="ECO:0007669"/>
    <property type="project" value="UniProtKB-SubCell"/>
</dbReference>
<evidence type="ECO:0000256" key="8">
    <source>
        <dbReference type="PROSITE-ProRule" id="PRU00176"/>
    </source>
</evidence>
<evidence type="ECO:0000313" key="13">
    <source>
        <dbReference type="Ensembl" id="ENSCSAVP00000018036.1"/>
    </source>
</evidence>
<dbReference type="InterPro" id="IPR035538">
    <property type="entry name" value="Cyclophilin_PPIL4"/>
</dbReference>
<dbReference type="PROSITE" id="PS50072">
    <property type="entry name" value="CSA_PPIASE_2"/>
    <property type="match status" value="1"/>
</dbReference>
<evidence type="ECO:0000256" key="5">
    <source>
        <dbReference type="ARBA" id="ARBA00023110"/>
    </source>
</evidence>
<keyword evidence="7 9" id="KW-0539">Nucleus</keyword>
<dbReference type="InterPro" id="IPR000504">
    <property type="entry name" value="RRM_dom"/>
</dbReference>
<dbReference type="Pfam" id="PF00160">
    <property type="entry name" value="Pro_isomerase"/>
    <property type="match status" value="1"/>
</dbReference>
<evidence type="ECO:0000259" key="11">
    <source>
        <dbReference type="PROSITE" id="PS50072"/>
    </source>
</evidence>
<feature type="compositionally biased region" description="Basic and acidic residues" evidence="10">
    <location>
        <begin position="343"/>
        <end position="380"/>
    </location>
</feature>
<evidence type="ECO:0000256" key="6">
    <source>
        <dbReference type="ARBA" id="ARBA00023235"/>
    </source>
</evidence>
<dbReference type="PROSITE" id="PS50102">
    <property type="entry name" value="RRM"/>
    <property type="match status" value="1"/>
</dbReference>
<evidence type="ECO:0000256" key="3">
    <source>
        <dbReference type="ARBA" id="ARBA00004123"/>
    </source>
</evidence>
<feature type="compositionally biased region" description="Basic residues" evidence="10">
    <location>
        <begin position="317"/>
        <end position="330"/>
    </location>
</feature>
<dbReference type="CDD" id="cd01921">
    <property type="entry name" value="cyclophilin_RRM"/>
    <property type="match status" value="1"/>
</dbReference>
<dbReference type="GO" id="GO:0003755">
    <property type="term" value="F:peptidyl-prolyl cis-trans isomerase activity"/>
    <property type="evidence" value="ECO:0007669"/>
    <property type="project" value="UniProtKB-UniRule"/>
</dbReference>
<comment type="similarity">
    <text evidence="9">Belongs to the cyclophilin-type PPIase family. PPIL4 subfamily.</text>
</comment>
<dbReference type="Gene3D" id="2.40.100.10">
    <property type="entry name" value="Cyclophilin-like"/>
    <property type="match status" value="1"/>
</dbReference>
<dbReference type="SMART" id="SM00360">
    <property type="entry name" value="RRM"/>
    <property type="match status" value="1"/>
</dbReference>
<dbReference type="FunFam" id="3.30.70.330:FF:000287">
    <property type="entry name" value="Peptidyl-prolyl cis-trans isomerase"/>
    <property type="match status" value="1"/>
</dbReference>
<dbReference type="InterPro" id="IPR012677">
    <property type="entry name" value="Nucleotide-bd_a/b_plait_sf"/>
</dbReference>
<dbReference type="InterPro" id="IPR035979">
    <property type="entry name" value="RBD_domain_sf"/>
</dbReference>
<dbReference type="Ensembl" id="ENSCSAVT00000018233.1">
    <property type="protein sequence ID" value="ENSCSAVP00000018036.1"/>
    <property type="gene ID" value="ENSCSAVG00000010619.1"/>
</dbReference>
<name>H2ZKC0_CIOSA</name>
<dbReference type="GeneTree" id="ENSGT00940000156283"/>
<evidence type="ECO:0000259" key="12">
    <source>
        <dbReference type="PROSITE" id="PS50102"/>
    </source>
</evidence>
<dbReference type="InterPro" id="IPR035542">
    <property type="entry name" value="CRIP"/>
</dbReference>
<evidence type="ECO:0000256" key="7">
    <source>
        <dbReference type="ARBA" id="ARBA00023242"/>
    </source>
</evidence>
<dbReference type="SUPFAM" id="SSF54928">
    <property type="entry name" value="RNA-binding domain, RBD"/>
    <property type="match status" value="1"/>
</dbReference>
<comment type="catalytic activity">
    <reaction evidence="1 9">
        <text>[protein]-peptidylproline (omega=180) = [protein]-peptidylproline (omega=0)</text>
        <dbReference type="Rhea" id="RHEA:16237"/>
        <dbReference type="Rhea" id="RHEA-COMP:10747"/>
        <dbReference type="Rhea" id="RHEA-COMP:10748"/>
        <dbReference type="ChEBI" id="CHEBI:83833"/>
        <dbReference type="ChEBI" id="CHEBI:83834"/>
        <dbReference type="EC" id="5.2.1.8"/>
    </reaction>
</comment>
<comment type="function">
    <text evidence="2 9">PPIases accelerate the folding of proteins. It catalyzes the cis-trans isomerization of proline imidic peptide bonds in oligopeptides.</text>
</comment>
<dbReference type="EC" id="5.2.1.8" evidence="9"/>
<evidence type="ECO:0000256" key="10">
    <source>
        <dbReference type="SAM" id="MobiDB-lite"/>
    </source>
</evidence>
<evidence type="ECO:0000256" key="9">
    <source>
        <dbReference type="RuleBase" id="RU365081"/>
    </source>
</evidence>
<dbReference type="HOGENOM" id="CLU_018791_2_0_1"/>
<evidence type="ECO:0000256" key="4">
    <source>
        <dbReference type="ARBA" id="ARBA00022884"/>
    </source>
</evidence>
<feature type="region of interest" description="Disordered" evidence="10">
    <location>
        <begin position="298"/>
        <end position="415"/>
    </location>
</feature>
<keyword evidence="5 9" id="KW-0697">Rotamase</keyword>
<dbReference type="PANTHER" id="PTHR45843">
    <property type="entry name" value="PEPTIDYL-PROLYL CIS-TRANS ISOMERASE-LIKE 4"/>
    <property type="match status" value="1"/>
</dbReference>
<sequence length="415" mass="48278">MSVLLETTLGDIVIDLHIKERPRTCLNFLKLCKVKYFNYCLFHSYSLYGDQAKFFDAEKLPKIKHKNAGTVSMVNDGNGFHGSQFLITLGENLDSLDGLHTVFGCIAEGFDVILKINEAFCDNQHRPFQDIRITHTVILDDPLDDPPGLLIPDRSPEPTKEQIEGCFRIGADEAIKDEEEDEGIVQEKEETKEAHHRAQVLEIIGDIPDKDVKPPDNVLFVCKLNAVTTDEDLEIIFSRFGTIVSCEIIRDYKTGDSLQYAFVEFEEAEMCEKAYEKMDNVLIDDRRIHVDFSQSVSNINYPRRDQHRRHGDVNNRDHKRSGHLQPKHRHASPDVTRHKRHRDVAPNHERHSYRDSKRNSRDRNRENNERGRMSENERRRSSSVSSSDSEERKRKRKGEKKQKMKKEKSKEEKRR</sequence>
<evidence type="ECO:0000313" key="14">
    <source>
        <dbReference type="Proteomes" id="UP000007875"/>
    </source>
</evidence>
<reference evidence="13" key="3">
    <citation type="submission" date="2025-09" db="UniProtKB">
        <authorList>
            <consortium name="Ensembl"/>
        </authorList>
    </citation>
    <scope>IDENTIFICATION</scope>
</reference>
<dbReference type="Pfam" id="PF00076">
    <property type="entry name" value="RRM_1"/>
    <property type="match status" value="1"/>
</dbReference>
<dbReference type="PANTHER" id="PTHR45843:SF1">
    <property type="entry name" value="PEPTIDYL-PROLYL CIS-TRANS ISOMERASE-LIKE 4"/>
    <property type="match status" value="1"/>
</dbReference>
<reference evidence="14" key="1">
    <citation type="submission" date="2003-08" db="EMBL/GenBank/DDBJ databases">
        <authorList>
            <person name="Birren B."/>
            <person name="Nusbaum C."/>
            <person name="Abebe A."/>
            <person name="Abouelleil A."/>
            <person name="Adekoya E."/>
            <person name="Ait-zahra M."/>
            <person name="Allen N."/>
            <person name="Allen T."/>
            <person name="An P."/>
            <person name="Anderson M."/>
            <person name="Anderson S."/>
            <person name="Arachchi H."/>
            <person name="Armbruster J."/>
            <person name="Bachantsang P."/>
            <person name="Baldwin J."/>
            <person name="Barry A."/>
            <person name="Bayul T."/>
            <person name="Blitshsteyn B."/>
            <person name="Bloom T."/>
            <person name="Blye J."/>
            <person name="Boguslavskiy L."/>
            <person name="Borowsky M."/>
            <person name="Boukhgalter B."/>
            <person name="Brunache A."/>
            <person name="Butler J."/>
            <person name="Calixte N."/>
            <person name="Calvo S."/>
            <person name="Camarata J."/>
            <person name="Campo K."/>
            <person name="Chang J."/>
            <person name="Cheshatsang Y."/>
            <person name="Citroen M."/>
            <person name="Collymore A."/>
            <person name="Considine T."/>
            <person name="Cook A."/>
            <person name="Cooke P."/>
            <person name="Corum B."/>
            <person name="Cuomo C."/>
            <person name="David R."/>
            <person name="Dawoe T."/>
            <person name="Degray S."/>
            <person name="Dodge S."/>
            <person name="Dooley K."/>
            <person name="Dorje P."/>
            <person name="Dorjee K."/>
            <person name="Dorris L."/>
            <person name="Duffey N."/>
            <person name="Dupes A."/>
            <person name="Elkins T."/>
            <person name="Engels R."/>
            <person name="Erickson J."/>
            <person name="Farina A."/>
            <person name="Faro S."/>
            <person name="Ferreira P."/>
            <person name="Fischer H."/>
            <person name="Fitzgerald M."/>
            <person name="Foley K."/>
            <person name="Gage D."/>
            <person name="Galagan J."/>
            <person name="Gearin G."/>
            <person name="Gnerre S."/>
            <person name="Gnirke A."/>
            <person name="Goyette A."/>
            <person name="Graham J."/>
            <person name="Grandbois E."/>
            <person name="Gyaltsen K."/>
            <person name="Hafez N."/>
            <person name="Hagopian D."/>
            <person name="Hagos B."/>
            <person name="Hall J."/>
            <person name="Hatcher B."/>
            <person name="Heller A."/>
            <person name="Higgins H."/>
            <person name="Honan T."/>
            <person name="Horn A."/>
            <person name="Houde N."/>
            <person name="Hughes L."/>
            <person name="Hulme W."/>
            <person name="Husby E."/>
            <person name="Iliev I."/>
            <person name="Jaffe D."/>
            <person name="Jones C."/>
            <person name="Kamal M."/>
            <person name="Kamat A."/>
            <person name="Kamvysselis M."/>
            <person name="Karlsson E."/>
            <person name="Kells C."/>
            <person name="Kieu A."/>
            <person name="Kisner P."/>
            <person name="Kodira C."/>
            <person name="Kulbokas E."/>
            <person name="Labutti K."/>
            <person name="Lama D."/>
            <person name="Landers T."/>
            <person name="Leger J."/>
            <person name="Levine S."/>
            <person name="Lewis D."/>
            <person name="Lewis T."/>
            <person name="Lindblad-toh K."/>
            <person name="Liu X."/>
            <person name="Lokyitsang T."/>
            <person name="Lokyitsang Y."/>
            <person name="Lucien O."/>
            <person name="Lui A."/>
            <person name="Ma L.J."/>
            <person name="Mabbitt R."/>
            <person name="Macdonald J."/>
            <person name="Maclean C."/>
            <person name="Major J."/>
            <person name="Manning J."/>
            <person name="Marabella R."/>
            <person name="Maru K."/>
            <person name="Matthews C."/>
            <person name="Mauceli E."/>
            <person name="Mccarthy M."/>
            <person name="Mcdonough S."/>
            <person name="Mcghee T."/>
            <person name="Meldrim J."/>
            <person name="Meneus L."/>
            <person name="Mesirov J."/>
            <person name="Mihalev A."/>
            <person name="Mihova T."/>
            <person name="Mikkelsen T."/>
            <person name="Mlenga V."/>
            <person name="Moru K."/>
            <person name="Mozes J."/>
            <person name="Mulrain L."/>
            <person name="Munson G."/>
            <person name="Naylor J."/>
            <person name="Newes C."/>
            <person name="Nguyen C."/>
            <person name="Nguyen N."/>
            <person name="Nguyen T."/>
            <person name="Nicol R."/>
            <person name="Nielsen C."/>
            <person name="Nizzari M."/>
            <person name="Norbu C."/>
            <person name="Norbu N."/>
            <person name="O'donnell P."/>
            <person name="Okoawo O."/>
            <person name="O'leary S."/>
            <person name="Omotosho B."/>
            <person name="O'neill K."/>
            <person name="Osman S."/>
            <person name="Parker S."/>
            <person name="Perrin D."/>
            <person name="Phunkhang P."/>
            <person name="Piqani B."/>
            <person name="Purcell S."/>
            <person name="Rachupka T."/>
            <person name="Ramasamy U."/>
            <person name="Rameau R."/>
            <person name="Ray V."/>
            <person name="Raymond C."/>
            <person name="Retta R."/>
            <person name="Richardson S."/>
            <person name="Rise C."/>
            <person name="Rodriguez J."/>
            <person name="Rogers J."/>
            <person name="Rogov P."/>
            <person name="Rutman M."/>
            <person name="Schupbach R."/>
            <person name="Seaman C."/>
            <person name="Settipalli S."/>
            <person name="Sharpe T."/>
            <person name="Sheridan J."/>
            <person name="Sherpa N."/>
            <person name="Shi J."/>
            <person name="Smirnov S."/>
            <person name="Smith C."/>
            <person name="Sougnez C."/>
            <person name="Spencer B."/>
            <person name="Stalker J."/>
            <person name="Stange-thomann N."/>
            <person name="Stavropoulos S."/>
            <person name="Stetson K."/>
            <person name="Stone C."/>
            <person name="Stone S."/>
            <person name="Stubbs M."/>
            <person name="Talamas J."/>
            <person name="Tchuinga P."/>
            <person name="Tenzing P."/>
            <person name="Tesfaye S."/>
            <person name="Theodore J."/>
            <person name="Thoulutsang Y."/>
            <person name="Topham K."/>
            <person name="Towey S."/>
            <person name="Tsamla T."/>
            <person name="Tsomo N."/>
            <person name="Vallee D."/>
            <person name="Vassiliev H."/>
            <person name="Venkataraman V."/>
            <person name="Vinson J."/>
            <person name="Vo A."/>
            <person name="Wade C."/>
            <person name="Wang S."/>
            <person name="Wangchuk T."/>
            <person name="Wangdi T."/>
            <person name="Whittaker C."/>
            <person name="Wilkinson J."/>
            <person name="Wu Y."/>
            <person name="Wyman D."/>
            <person name="Yadav S."/>
            <person name="Yang S."/>
            <person name="Yang X."/>
            <person name="Yeager S."/>
            <person name="Yee E."/>
            <person name="Young G."/>
            <person name="Zainoun J."/>
            <person name="Zembeck L."/>
            <person name="Zimmer A."/>
            <person name="Zody M."/>
            <person name="Lander E."/>
        </authorList>
    </citation>
    <scope>NUCLEOTIDE SEQUENCE [LARGE SCALE GENOMIC DNA]</scope>
</reference>
<comment type="subcellular location">
    <subcellularLocation>
        <location evidence="3 9">Nucleus</location>
    </subcellularLocation>
</comment>
<dbReference type="AlphaFoldDB" id="H2ZKC0"/>
<feature type="compositionally biased region" description="Basic residues" evidence="10">
    <location>
        <begin position="393"/>
        <end position="407"/>
    </location>
</feature>
<keyword evidence="14" id="KW-1185">Reference proteome</keyword>